<feature type="transmembrane region" description="Helical" evidence="7">
    <location>
        <begin position="185"/>
        <end position="205"/>
    </location>
</feature>
<evidence type="ECO:0000259" key="9">
    <source>
        <dbReference type="PROSITE" id="PS50885"/>
    </source>
</evidence>
<dbReference type="CDD" id="cd06225">
    <property type="entry name" value="HAMP"/>
    <property type="match status" value="1"/>
</dbReference>
<dbReference type="PROSITE" id="PS50111">
    <property type="entry name" value="CHEMOTAXIS_TRANSDUC_2"/>
    <property type="match status" value="1"/>
</dbReference>
<dbReference type="OrthoDB" id="2513043at2"/>
<evidence type="ECO:0000256" key="7">
    <source>
        <dbReference type="SAM" id="Phobius"/>
    </source>
</evidence>
<comment type="similarity">
    <text evidence="5">Belongs to the methyl-accepting chemotaxis (MCP) protein family.</text>
</comment>
<dbReference type="InterPro" id="IPR004089">
    <property type="entry name" value="MCPsignal_dom"/>
</dbReference>
<evidence type="ECO:0000256" key="5">
    <source>
        <dbReference type="ARBA" id="ARBA00029447"/>
    </source>
</evidence>
<dbReference type="SMART" id="SM00304">
    <property type="entry name" value="HAMP"/>
    <property type="match status" value="1"/>
</dbReference>
<dbReference type="CDD" id="cd11386">
    <property type="entry name" value="MCP_signal"/>
    <property type="match status" value="1"/>
</dbReference>
<evidence type="ECO:0000256" key="3">
    <source>
        <dbReference type="ARBA" id="ARBA00023136"/>
    </source>
</evidence>
<dbReference type="RefSeq" id="WP_068684524.1">
    <property type="nucleotide sequence ID" value="NZ_LYPA01000064.1"/>
</dbReference>
<dbReference type="PROSITE" id="PS50885">
    <property type="entry name" value="HAMP"/>
    <property type="match status" value="1"/>
</dbReference>
<dbReference type="GO" id="GO:0005886">
    <property type="term" value="C:plasma membrane"/>
    <property type="evidence" value="ECO:0007669"/>
    <property type="project" value="UniProtKB-SubCell"/>
</dbReference>
<dbReference type="Pfam" id="PF00672">
    <property type="entry name" value="HAMP"/>
    <property type="match status" value="1"/>
</dbReference>
<keyword evidence="3 7" id="KW-0472">Membrane</keyword>
<feature type="transmembrane region" description="Helical" evidence="7">
    <location>
        <begin position="7"/>
        <end position="27"/>
    </location>
</feature>
<dbReference type="Pfam" id="PF00015">
    <property type="entry name" value="MCPsignal"/>
    <property type="match status" value="1"/>
</dbReference>
<dbReference type="PANTHER" id="PTHR32089:SF112">
    <property type="entry name" value="LYSOZYME-LIKE PROTEIN-RELATED"/>
    <property type="match status" value="1"/>
</dbReference>
<evidence type="ECO:0000256" key="4">
    <source>
        <dbReference type="ARBA" id="ARBA00023224"/>
    </source>
</evidence>
<keyword evidence="7" id="KW-1133">Transmembrane helix</keyword>
<dbReference type="GO" id="GO:0007165">
    <property type="term" value="P:signal transduction"/>
    <property type="evidence" value="ECO:0007669"/>
    <property type="project" value="UniProtKB-KW"/>
</dbReference>
<keyword evidence="7" id="KW-0812">Transmembrane</keyword>
<dbReference type="Proteomes" id="UP000092024">
    <property type="component" value="Unassembled WGS sequence"/>
</dbReference>
<protein>
    <submittedName>
        <fullName evidence="10">Chemotaxis protein</fullName>
    </submittedName>
</protein>
<gene>
    <name evidence="10" type="ORF">A7K91_05650</name>
</gene>
<name>A0A1A5YHK1_9BACL</name>
<organism evidence="10 11">
    <name type="scientific">Paenibacillus oryzae</name>
    <dbReference type="NCBI Taxonomy" id="1844972"/>
    <lineage>
        <taxon>Bacteria</taxon>
        <taxon>Bacillati</taxon>
        <taxon>Bacillota</taxon>
        <taxon>Bacilli</taxon>
        <taxon>Bacillales</taxon>
        <taxon>Paenibacillaceae</taxon>
        <taxon>Paenibacillus</taxon>
    </lineage>
</organism>
<dbReference type="EMBL" id="LYPA01000064">
    <property type="protein sequence ID" value="OBR65146.1"/>
    <property type="molecule type" value="Genomic_DNA"/>
</dbReference>
<dbReference type="Gene3D" id="1.10.287.950">
    <property type="entry name" value="Methyl-accepting chemotaxis protein"/>
    <property type="match status" value="1"/>
</dbReference>
<keyword evidence="4 6" id="KW-0807">Transducer</keyword>
<evidence type="ECO:0000313" key="11">
    <source>
        <dbReference type="Proteomes" id="UP000092024"/>
    </source>
</evidence>
<accession>A0A1A5YHK1</accession>
<reference evidence="10 11" key="1">
    <citation type="submission" date="2016-05" db="EMBL/GenBank/DDBJ databases">
        <title>Paenibacillus oryzae. sp. nov., isolated from the rice root.</title>
        <authorList>
            <person name="Zhang J."/>
            <person name="Zhang X."/>
        </authorList>
    </citation>
    <scope>NUCLEOTIDE SEQUENCE [LARGE SCALE GENOMIC DNA]</scope>
    <source>
        <strain evidence="10 11">1DrF-4</strain>
    </source>
</reference>
<proteinExistence type="inferred from homology"/>
<evidence type="ECO:0000313" key="10">
    <source>
        <dbReference type="EMBL" id="OBR65146.1"/>
    </source>
</evidence>
<comment type="subcellular location">
    <subcellularLocation>
        <location evidence="1">Cell membrane</location>
    </subcellularLocation>
</comment>
<evidence type="ECO:0000256" key="1">
    <source>
        <dbReference type="ARBA" id="ARBA00004236"/>
    </source>
</evidence>
<dbReference type="InterPro" id="IPR003660">
    <property type="entry name" value="HAMP_dom"/>
</dbReference>
<comment type="caution">
    <text evidence="10">The sequence shown here is derived from an EMBL/GenBank/DDBJ whole genome shotgun (WGS) entry which is preliminary data.</text>
</comment>
<dbReference type="SUPFAM" id="SSF58104">
    <property type="entry name" value="Methyl-accepting chemotaxis protein (MCP) signaling domain"/>
    <property type="match status" value="1"/>
</dbReference>
<dbReference type="STRING" id="1844972.A7K91_05650"/>
<dbReference type="PANTHER" id="PTHR32089">
    <property type="entry name" value="METHYL-ACCEPTING CHEMOTAXIS PROTEIN MCPB"/>
    <property type="match status" value="1"/>
</dbReference>
<feature type="domain" description="HAMP" evidence="9">
    <location>
        <begin position="206"/>
        <end position="259"/>
    </location>
</feature>
<feature type="domain" description="Methyl-accepting transducer" evidence="8">
    <location>
        <begin position="278"/>
        <end position="549"/>
    </location>
</feature>
<dbReference type="AlphaFoldDB" id="A0A1A5YHK1"/>
<evidence type="ECO:0000256" key="2">
    <source>
        <dbReference type="ARBA" id="ARBA00022475"/>
    </source>
</evidence>
<evidence type="ECO:0000256" key="6">
    <source>
        <dbReference type="PROSITE-ProRule" id="PRU00284"/>
    </source>
</evidence>
<dbReference type="SMART" id="SM00283">
    <property type="entry name" value="MA"/>
    <property type="match status" value="1"/>
</dbReference>
<evidence type="ECO:0000259" key="8">
    <source>
        <dbReference type="PROSITE" id="PS50111"/>
    </source>
</evidence>
<keyword evidence="11" id="KW-1185">Reference proteome</keyword>
<keyword evidence="2" id="KW-1003">Cell membrane</keyword>
<sequence>MGLAQKITTAIIGLLVLVGAAIGIFSYNTAYRQVEAAVGIELVGCANITTGLVNPGDIEALLKGDGSGLAALEERLNWTVEHKSLFKEVFILSLDGTIIAADQNLKARGYKAGDAFFFDPDAQEMIKSRKHSMYSSVFTFDNTSLMTGYGPIYKAHDPNNEIVALMAINFDASIIHERTMDIVKMPFITGAVVFFVAAAAVYLYIGIRIRPLAALSARVHRVSEGDLTVQPLNYRSKDEIGSLARDFDEMTQNLRTLIAEVNHASGQVASSSVQLSAGAQETGRASEQTVSIIQELTDGAEQQLNQLEDSSDGIHVISEHLTEIARNSEHVLEVAAHSSALADEGGKTIALSNDQMAIVYNKVAALSAIVHDLNSLSHEIESILDIITAIAGETNLLALNAAIEAARAGEHGRGFAVVAASVRKLSERSAESVGQISVLINQILRQMENATITMEETSAEVAKGTELVRSAGQAFGGIEQSAGQTMLAIEGVSDNAVSLSQQAEKLAKAMERLVEIANTTVGGAQSMSAASEEQLAATEEVDASAAMLSSLAEKLQAQVERFKI</sequence>